<dbReference type="SUPFAM" id="SSF55666">
    <property type="entry name" value="Ribonuclease PH domain 2-like"/>
    <property type="match status" value="1"/>
</dbReference>
<comment type="caution">
    <text evidence="9">The sequence shown here is derived from an EMBL/GenBank/DDBJ whole genome shotgun (WGS) entry which is preliminary data.</text>
</comment>
<keyword evidence="5" id="KW-0271">Exosome</keyword>
<dbReference type="GO" id="GO:0003723">
    <property type="term" value="F:RNA binding"/>
    <property type="evidence" value="ECO:0007669"/>
    <property type="project" value="UniProtKB-KW"/>
</dbReference>
<dbReference type="GO" id="GO:0006364">
    <property type="term" value="P:rRNA processing"/>
    <property type="evidence" value="ECO:0007669"/>
    <property type="project" value="UniProtKB-KW"/>
</dbReference>
<feature type="compositionally biased region" description="Basic and acidic residues" evidence="8">
    <location>
        <begin position="1"/>
        <end position="14"/>
    </location>
</feature>
<dbReference type="InterPro" id="IPR020568">
    <property type="entry name" value="Ribosomal_Su5_D2-typ_SF"/>
</dbReference>
<keyword evidence="4" id="KW-0698">rRNA processing</keyword>
<dbReference type="EMBL" id="CASHTH010002381">
    <property type="protein sequence ID" value="CAI8029104.1"/>
    <property type="molecule type" value="Genomic_DNA"/>
</dbReference>
<dbReference type="PANTHER" id="PTHR11953:SF2">
    <property type="entry name" value="EXOSOME COMPLEX COMPONENT MTR3"/>
    <property type="match status" value="1"/>
</dbReference>
<evidence type="ECO:0000256" key="5">
    <source>
        <dbReference type="ARBA" id="ARBA00022835"/>
    </source>
</evidence>
<proteinExistence type="predicted"/>
<evidence type="ECO:0000256" key="8">
    <source>
        <dbReference type="SAM" id="MobiDB-lite"/>
    </source>
</evidence>
<dbReference type="GO" id="GO:0016075">
    <property type="term" value="P:rRNA catabolic process"/>
    <property type="evidence" value="ECO:0007669"/>
    <property type="project" value="TreeGrafter"/>
</dbReference>
<organism evidence="9 10">
    <name type="scientific">Geodia barretti</name>
    <name type="common">Barrett's horny sponge</name>
    <dbReference type="NCBI Taxonomy" id="519541"/>
    <lineage>
        <taxon>Eukaryota</taxon>
        <taxon>Metazoa</taxon>
        <taxon>Porifera</taxon>
        <taxon>Demospongiae</taxon>
        <taxon>Heteroscleromorpha</taxon>
        <taxon>Tetractinellida</taxon>
        <taxon>Astrophorina</taxon>
        <taxon>Geodiidae</taxon>
        <taxon>Geodia</taxon>
    </lineage>
</organism>
<evidence type="ECO:0000256" key="7">
    <source>
        <dbReference type="ARBA" id="ARBA00023242"/>
    </source>
</evidence>
<dbReference type="GO" id="GO:0071051">
    <property type="term" value="P:poly(A)-dependent snoRNA 3'-end processing"/>
    <property type="evidence" value="ECO:0007669"/>
    <property type="project" value="TreeGrafter"/>
</dbReference>
<evidence type="ECO:0000256" key="6">
    <source>
        <dbReference type="ARBA" id="ARBA00022884"/>
    </source>
</evidence>
<dbReference type="GO" id="GO:0034475">
    <property type="term" value="P:U4 snRNA 3'-end processing"/>
    <property type="evidence" value="ECO:0007669"/>
    <property type="project" value="TreeGrafter"/>
</dbReference>
<keyword evidence="3" id="KW-0963">Cytoplasm</keyword>
<evidence type="ECO:0000256" key="3">
    <source>
        <dbReference type="ARBA" id="ARBA00022490"/>
    </source>
</evidence>
<dbReference type="PANTHER" id="PTHR11953">
    <property type="entry name" value="EXOSOME COMPLEX COMPONENT"/>
    <property type="match status" value="1"/>
</dbReference>
<dbReference type="InterPro" id="IPR027408">
    <property type="entry name" value="PNPase/RNase_PH_dom_sf"/>
</dbReference>
<gene>
    <name evidence="9" type="ORF">GBAR_LOCUS16553</name>
</gene>
<dbReference type="AlphaFoldDB" id="A0AA35SGQ5"/>
<evidence type="ECO:0000313" key="9">
    <source>
        <dbReference type="EMBL" id="CAI8029104.1"/>
    </source>
</evidence>
<dbReference type="GO" id="GO:0005730">
    <property type="term" value="C:nucleolus"/>
    <property type="evidence" value="ECO:0007669"/>
    <property type="project" value="TreeGrafter"/>
</dbReference>
<dbReference type="SUPFAM" id="SSF54211">
    <property type="entry name" value="Ribosomal protein S5 domain 2-like"/>
    <property type="match status" value="1"/>
</dbReference>
<dbReference type="GO" id="GO:0000176">
    <property type="term" value="C:nuclear exosome (RNase complex)"/>
    <property type="evidence" value="ECO:0007669"/>
    <property type="project" value="TreeGrafter"/>
</dbReference>
<accession>A0AA35SGQ5</accession>
<sequence>MPDNRRIQGPEESHNPAVFLKPSEKPGNPDLLNQEGCRIDGRKPEEIRPIYMKTGLNDRASGSAYVELGATKGRLTCEFKFAPFSCHQRRQHQQDQEEKEFSSLVVQALSRAVRLVHYGSSCLVDPSLDEEERVRDGVGGAKGHVTVVYLSSLDEVTSIRQTGCMLPDDLMMAVDAGIESCLRLKHRMKCVLCT</sequence>
<dbReference type="Gene3D" id="3.30.230.70">
    <property type="entry name" value="GHMP Kinase, N-terminal domain"/>
    <property type="match status" value="2"/>
</dbReference>
<dbReference type="InterPro" id="IPR036345">
    <property type="entry name" value="ExoRNase_PH_dom2_sf"/>
</dbReference>
<dbReference type="Proteomes" id="UP001174909">
    <property type="component" value="Unassembled WGS sequence"/>
</dbReference>
<dbReference type="InterPro" id="IPR050080">
    <property type="entry name" value="RNase_PH"/>
</dbReference>
<protein>
    <submittedName>
        <fullName evidence="9">Exosome complex component MTR3</fullName>
    </submittedName>
</protein>
<evidence type="ECO:0000313" key="10">
    <source>
        <dbReference type="Proteomes" id="UP001174909"/>
    </source>
</evidence>
<evidence type="ECO:0000256" key="4">
    <source>
        <dbReference type="ARBA" id="ARBA00022552"/>
    </source>
</evidence>
<keyword evidence="10" id="KW-1185">Reference proteome</keyword>
<dbReference type="GO" id="GO:0071028">
    <property type="term" value="P:nuclear mRNA surveillance"/>
    <property type="evidence" value="ECO:0007669"/>
    <property type="project" value="TreeGrafter"/>
</dbReference>
<evidence type="ECO:0000256" key="1">
    <source>
        <dbReference type="ARBA" id="ARBA00004123"/>
    </source>
</evidence>
<reference evidence="9" key="1">
    <citation type="submission" date="2023-03" db="EMBL/GenBank/DDBJ databases">
        <authorList>
            <person name="Steffen K."/>
            <person name="Cardenas P."/>
        </authorList>
    </citation>
    <scope>NUCLEOTIDE SEQUENCE</scope>
</reference>
<comment type="subcellular location">
    <subcellularLocation>
        <location evidence="2">Cytoplasm</location>
    </subcellularLocation>
    <subcellularLocation>
        <location evidence="1">Nucleus</location>
    </subcellularLocation>
</comment>
<evidence type="ECO:0000256" key="2">
    <source>
        <dbReference type="ARBA" id="ARBA00004496"/>
    </source>
</evidence>
<name>A0AA35SGQ5_GEOBA</name>
<dbReference type="GO" id="GO:0000177">
    <property type="term" value="C:cytoplasmic exosome (RNase complex)"/>
    <property type="evidence" value="ECO:0007669"/>
    <property type="project" value="TreeGrafter"/>
</dbReference>
<feature type="region of interest" description="Disordered" evidence="8">
    <location>
        <begin position="1"/>
        <end position="37"/>
    </location>
</feature>
<keyword evidence="7" id="KW-0539">Nucleus</keyword>
<keyword evidence="6" id="KW-0694">RNA-binding</keyword>